<gene>
    <name evidence="5" type="ORF">VTL71DRAFT_4511</name>
</gene>
<dbReference type="PANTHER" id="PTHR15938:SF0">
    <property type="entry name" value="HOMOLOGOUS-PAIRING PROTEIN 2 HOMOLOG"/>
    <property type="match status" value="1"/>
</dbReference>
<evidence type="ECO:0000256" key="3">
    <source>
        <dbReference type="ARBA" id="ARBA00023242"/>
    </source>
</evidence>
<protein>
    <submittedName>
        <fullName evidence="5">Uncharacterized protein</fullName>
    </submittedName>
</protein>
<organism evidence="5 6">
    <name type="scientific">Oculimacula yallundae</name>
    <dbReference type="NCBI Taxonomy" id="86028"/>
    <lineage>
        <taxon>Eukaryota</taxon>
        <taxon>Fungi</taxon>
        <taxon>Dikarya</taxon>
        <taxon>Ascomycota</taxon>
        <taxon>Pezizomycotina</taxon>
        <taxon>Leotiomycetes</taxon>
        <taxon>Helotiales</taxon>
        <taxon>Ploettnerulaceae</taxon>
        <taxon>Oculimacula</taxon>
    </lineage>
</organism>
<reference evidence="5 6" key="1">
    <citation type="journal article" date="2024" name="Commun. Biol.">
        <title>Comparative genomic analysis of thermophilic fungi reveals convergent evolutionary adaptations and gene losses.</title>
        <authorList>
            <person name="Steindorff A.S."/>
            <person name="Aguilar-Pontes M.V."/>
            <person name="Robinson A.J."/>
            <person name="Andreopoulos B."/>
            <person name="LaButti K."/>
            <person name="Kuo A."/>
            <person name="Mondo S."/>
            <person name="Riley R."/>
            <person name="Otillar R."/>
            <person name="Haridas S."/>
            <person name="Lipzen A."/>
            <person name="Grimwood J."/>
            <person name="Schmutz J."/>
            <person name="Clum A."/>
            <person name="Reid I.D."/>
            <person name="Moisan M.C."/>
            <person name="Butler G."/>
            <person name="Nguyen T.T.M."/>
            <person name="Dewar K."/>
            <person name="Conant G."/>
            <person name="Drula E."/>
            <person name="Henrissat B."/>
            <person name="Hansel C."/>
            <person name="Singer S."/>
            <person name="Hutchinson M.I."/>
            <person name="de Vries R.P."/>
            <person name="Natvig D.O."/>
            <person name="Powell A.J."/>
            <person name="Tsang A."/>
            <person name="Grigoriev I.V."/>
        </authorList>
    </citation>
    <scope>NUCLEOTIDE SEQUENCE [LARGE SCALE GENOMIC DNA]</scope>
    <source>
        <strain evidence="5 6">CBS 494.80</strain>
    </source>
</reference>
<sequence length="120" mass="13729">MDVSITTLRDTLPALKSTLKLHTTKLQNIRNAPTTTALASDVERMRAENQAKSEKLRDLKEGAVKTVTRKEVDKVVRDLKFWTAKRWVRKKAFENLEAVLLDGMSREDIWEKAGIEGDVY</sequence>
<evidence type="ECO:0000256" key="1">
    <source>
        <dbReference type="ARBA" id="ARBA00004123"/>
    </source>
</evidence>
<dbReference type="PANTHER" id="PTHR15938">
    <property type="entry name" value="TBP-1 INTERACTING PROTEIN"/>
    <property type="match status" value="1"/>
</dbReference>
<evidence type="ECO:0000313" key="5">
    <source>
        <dbReference type="EMBL" id="KAL2064017.1"/>
    </source>
</evidence>
<comment type="caution">
    <text evidence="5">The sequence shown here is derived from an EMBL/GenBank/DDBJ whole genome shotgun (WGS) entry which is preliminary data.</text>
</comment>
<name>A0ABR4C2U4_9HELO</name>
<dbReference type="EMBL" id="JAZHXI010000014">
    <property type="protein sequence ID" value="KAL2064017.1"/>
    <property type="molecule type" value="Genomic_DNA"/>
</dbReference>
<dbReference type="Proteomes" id="UP001595075">
    <property type="component" value="Unassembled WGS sequence"/>
</dbReference>
<keyword evidence="2" id="KW-0233">DNA recombination</keyword>
<comment type="subcellular location">
    <subcellularLocation>
        <location evidence="1">Nucleus</location>
    </subcellularLocation>
</comment>
<evidence type="ECO:0000256" key="2">
    <source>
        <dbReference type="ARBA" id="ARBA00023172"/>
    </source>
</evidence>
<proteinExistence type="predicted"/>
<keyword evidence="4" id="KW-0469">Meiosis</keyword>
<keyword evidence="3" id="KW-0539">Nucleus</keyword>
<evidence type="ECO:0000313" key="6">
    <source>
        <dbReference type="Proteomes" id="UP001595075"/>
    </source>
</evidence>
<accession>A0ABR4C2U4</accession>
<keyword evidence="6" id="KW-1185">Reference proteome</keyword>
<evidence type="ECO:0000256" key="4">
    <source>
        <dbReference type="ARBA" id="ARBA00023254"/>
    </source>
</evidence>